<dbReference type="AlphaFoldDB" id="A0A9D4GSD6"/>
<organism evidence="2 3">
    <name type="scientific">Dreissena polymorpha</name>
    <name type="common">Zebra mussel</name>
    <name type="synonym">Mytilus polymorpha</name>
    <dbReference type="NCBI Taxonomy" id="45954"/>
    <lineage>
        <taxon>Eukaryota</taxon>
        <taxon>Metazoa</taxon>
        <taxon>Spiralia</taxon>
        <taxon>Lophotrochozoa</taxon>
        <taxon>Mollusca</taxon>
        <taxon>Bivalvia</taxon>
        <taxon>Autobranchia</taxon>
        <taxon>Heteroconchia</taxon>
        <taxon>Euheterodonta</taxon>
        <taxon>Imparidentia</taxon>
        <taxon>Neoheterodontei</taxon>
        <taxon>Myida</taxon>
        <taxon>Dreissenoidea</taxon>
        <taxon>Dreissenidae</taxon>
        <taxon>Dreissena</taxon>
    </lineage>
</organism>
<reference evidence="2" key="1">
    <citation type="journal article" date="2019" name="bioRxiv">
        <title>The Genome of the Zebra Mussel, Dreissena polymorpha: A Resource for Invasive Species Research.</title>
        <authorList>
            <person name="McCartney M.A."/>
            <person name="Auch B."/>
            <person name="Kono T."/>
            <person name="Mallez S."/>
            <person name="Zhang Y."/>
            <person name="Obille A."/>
            <person name="Becker A."/>
            <person name="Abrahante J.E."/>
            <person name="Garbe J."/>
            <person name="Badalamenti J.P."/>
            <person name="Herman A."/>
            <person name="Mangelson H."/>
            <person name="Liachko I."/>
            <person name="Sullivan S."/>
            <person name="Sone E.D."/>
            <person name="Koren S."/>
            <person name="Silverstein K.A.T."/>
            <person name="Beckman K.B."/>
            <person name="Gohl D.M."/>
        </authorList>
    </citation>
    <scope>NUCLEOTIDE SEQUENCE</scope>
    <source>
        <strain evidence="2">Duluth1</strain>
        <tissue evidence="2">Whole animal</tissue>
    </source>
</reference>
<keyword evidence="3" id="KW-1185">Reference proteome</keyword>
<dbReference type="EMBL" id="JAIWYP010000005">
    <property type="protein sequence ID" value="KAH3822072.1"/>
    <property type="molecule type" value="Genomic_DNA"/>
</dbReference>
<dbReference type="Proteomes" id="UP000828390">
    <property type="component" value="Unassembled WGS sequence"/>
</dbReference>
<evidence type="ECO:0000256" key="1">
    <source>
        <dbReference type="SAM" id="MobiDB-lite"/>
    </source>
</evidence>
<protein>
    <submittedName>
        <fullName evidence="2">Uncharacterized protein</fullName>
    </submittedName>
</protein>
<evidence type="ECO:0000313" key="3">
    <source>
        <dbReference type="Proteomes" id="UP000828390"/>
    </source>
</evidence>
<reference evidence="2" key="2">
    <citation type="submission" date="2020-11" db="EMBL/GenBank/DDBJ databases">
        <authorList>
            <person name="McCartney M.A."/>
            <person name="Auch B."/>
            <person name="Kono T."/>
            <person name="Mallez S."/>
            <person name="Becker A."/>
            <person name="Gohl D.M."/>
            <person name="Silverstein K.A.T."/>
            <person name="Koren S."/>
            <person name="Bechman K.B."/>
            <person name="Herman A."/>
            <person name="Abrahante J.E."/>
            <person name="Garbe J."/>
        </authorList>
    </citation>
    <scope>NUCLEOTIDE SEQUENCE</scope>
    <source>
        <strain evidence="2">Duluth1</strain>
        <tissue evidence="2">Whole animal</tissue>
    </source>
</reference>
<gene>
    <name evidence="2" type="ORF">DPMN_123842</name>
</gene>
<feature type="compositionally biased region" description="Low complexity" evidence="1">
    <location>
        <begin position="7"/>
        <end position="16"/>
    </location>
</feature>
<proteinExistence type="predicted"/>
<sequence>MFLMGISSNCSDTSSSTKRGKKRARVRAHFAINGASLCRETCQLFFDVKRAVLYALIQTVNRVIVHRERTGTEGENLNTH</sequence>
<accession>A0A9D4GSD6</accession>
<feature type="region of interest" description="Disordered" evidence="1">
    <location>
        <begin position="1"/>
        <end position="20"/>
    </location>
</feature>
<name>A0A9D4GSD6_DREPO</name>
<comment type="caution">
    <text evidence="2">The sequence shown here is derived from an EMBL/GenBank/DDBJ whole genome shotgun (WGS) entry which is preliminary data.</text>
</comment>
<evidence type="ECO:0000313" key="2">
    <source>
        <dbReference type="EMBL" id="KAH3822072.1"/>
    </source>
</evidence>